<feature type="signal peptide" evidence="4">
    <location>
        <begin position="1"/>
        <end position="18"/>
    </location>
</feature>
<name>D3FC89_CONWI</name>
<evidence type="ECO:0000313" key="6">
    <source>
        <dbReference type="EMBL" id="ADB53384.1"/>
    </source>
</evidence>
<dbReference type="Pfam" id="PF00561">
    <property type="entry name" value="Abhydrolase_1"/>
    <property type="match status" value="1"/>
</dbReference>
<evidence type="ECO:0000313" key="7">
    <source>
        <dbReference type="Proteomes" id="UP000008229"/>
    </source>
</evidence>
<organism evidence="6 7">
    <name type="scientific">Conexibacter woesei (strain DSM 14684 / CCUG 47730 / CIP 108061 / JCM 11494 / NBRC 100937 / ID131577)</name>
    <dbReference type="NCBI Taxonomy" id="469383"/>
    <lineage>
        <taxon>Bacteria</taxon>
        <taxon>Bacillati</taxon>
        <taxon>Actinomycetota</taxon>
        <taxon>Thermoleophilia</taxon>
        <taxon>Solirubrobacterales</taxon>
        <taxon>Conexibacteraceae</taxon>
        <taxon>Conexibacter</taxon>
    </lineage>
</organism>
<keyword evidence="3" id="KW-0378">Hydrolase</keyword>
<dbReference type="STRING" id="469383.Cwoe_4973"/>
<comment type="similarity">
    <text evidence="1">Belongs to the peptidase S33 family.</text>
</comment>
<dbReference type="SUPFAM" id="SSF53474">
    <property type="entry name" value="alpha/beta-Hydrolases"/>
    <property type="match status" value="1"/>
</dbReference>
<dbReference type="KEGG" id="cwo:Cwoe_4973"/>
<dbReference type="InterPro" id="IPR029058">
    <property type="entry name" value="AB_hydrolase_fold"/>
</dbReference>
<dbReference type="HOGENOM" id="CLU_013364_3_2_11"/>
<keyword evidence="7" id="KW-1185">Reference proteome</keyword>
<protein>
    <submittedName>
        <fullName evidence="6">TAP domain protein</fullName>
    </submittedName>
</protein>
<dbReference type="Proteomes" id="UP000008229">
    <property type="component" value="Chromosome"/>
</dbReference>
<reference evidence="6 7" key="1">
    <citation type="journal article" date="2010" name="Stand. Genomic Sci.">
        <title>Complete genome sequence of Conexibacter woesei type strain (ID131577).</title>
        <authorList>
            <person name="Pukall R."/>
            <person name="Lapidus A."/>
            <person name="Glavina Del Rio T."/>
            <person name="Copeland A."/>
            <person name="Tice H."/>
            <person name="Cheng J.-F."/>
            <person name="Lucas S."/>
            <person name="Chen F."/>
            <person name="Nolan M."/>
            <person name="Bruce D."/>
            <person name="Goodwin L."/>
            <person name="Pitluck S."/>
            <person name="Mavromatis K."/>
            <person name="Ivanova N."/>
            <person name="Ovchinnikova G."/>
            <person name="Pati A."/>
            <person name="Chen A."/>
            <person name="Palaniappan K."/>
            <person name="Land M."/>
            <person name="Hauser L."/>
            <person name="Chang Y.-J."/>
            <person name="Jeffries C.D."/>
            <person name="Chain P."/>
            <person name="Meincke L."/>
            <person name="Sims D."/>
            <person name="Brettin T."/>
            <person name="Detter J.C."/>
            <person name="Rohde M."/>
            <person name="Goeker M."/>
            <person name="Bristow J."/>
            <person name="Eisen J.A."/>
            <person name="Markowitz V."/>
            <person name="Kyrpides N.C."/>
            <person name="Klenk H.-P."/>
            <person name="Hugenholtz P."/>
        </authorList>
    </citation>
    <scope>NUCLEOTIDE SEQUENCE [LARGE SCALE GENOMIC DNA]</scope>
    <source>
        <strain evidence="7">DSM 14684 / CIP 108061 / JCM 11494 / NBRC 100937 / ID131577</strain>
    </source>
</reference>
<dbReference type="PANTHER" id="PTHR43248">
    <property type="entry name" value="2-SUCCINYL-6-HYDROXY-2,4-CYCLOHEXADIENE-1-CARBOXYLATE SYNTHASE"/>
    <property type="match status" value="1"/>
</dbReference>
<dbReference type="GO" id="GO:0016787">
    <property type="term" value="F:hydrolase activity"/>
    <property type="evidence" value="ECO:0007669"/>
    <property type="project" value="UniProtKB-KW"/>
</dbReference>
<evidence type="ECO:0000256" key="3">
    <source>
        <dbReference type="ARBA" id="ARBA00022801"/>
    </source>
</evidence>
<dbReference type="InterPro" id="IPR051601">
    <property type="entry name" value="Serine_prot/Carboxylest_S33"/>
</dbReference>
<dbReference type="EMBL" id="CP001854">
    <property type="protein sequence ID" value="ADB53384.1"/>
    <property type="molecule type" value="Genomic_DNA"/>
</dbReference>
<proteinExistence type="inferred from homology"/>
<dbReference type="PANTHER" id="PTHR43248:SF29">
    <property type="entry name" value="TRIPEPTIDYL AMINOPEPTIDASE"/>
    <property type="match status" value="1"/>
</dbReference>
<dbReference type="ESTHER" id="conwi-d3fc89">
    <property type="family name" value="Tiancimycin-TnmK-Tripeptidase-HIP"/>
</dbReference>
<evidence type="ECO:0000256" key="2">
    <source>
        <dbReference type="ARBA" id="ARBA00022729"/>
    </source>
</evidence>
<dbReference type="InterPro" id="IPR000073">
    <property type="entry name" value="AB_hydrolase_1"/>
</dbReference>
<keyword evidence="2 4" id="KW-0732">Signal</keyword>
<gene>
    <name evidence="6" type="ordered locus">Cwoe_4973</name>
</gene>
<accession>D3FC89</accession>
<dbReference type="eggNOG" id="COG0596">
    <property type="taxonomic scope" value="Bacteria"/>
</dbReference>
<evidence type="ECO:0000256" key="1">
    <source>
        <dbReference type="ARBA" id="ARBA00010088"/>
    </source>
</evidence>
<feature type="chain" id="PRO_5003043649" evidence="4">
    <location>
        <begin position="19"/>
        <end position="522"/>
    </location>
</feature>
<feature type="domain" description="AB hydrolase-1" evidence="5">
    <location>
        <begin position="79"/>
        <end position="465"/>
    </location>
</feature>
<dbReference type="AlphaFoldDB" id="D3FC89"/>
<evidence type="ECO:0000256" key="4">
    <source>
        <dbReference type="SAM" id="SignalP"/>
    </source>
</evidence>
<dbReference type="Gene3D" id="3.40.50.1820">
    <property type="entry name" value="alpha/beta hydrolase"/>
    <property type="match status" value="1"/>
</dbReference>
<dbReference type="RefSeq" id="WP_012936435.1">
    <property type="nucleotide sequence ID" value="NC_013739.1"/>
</dbReference>
<reference evidence="7" key="2">
    <citation type="submission" date="2010-01" db="EMBL/GenBank/DDBJ databases">
        <title>The complete genome of Conexibacter woesei DSM 14684.</title>
        <authorList>
            <consortium name="US DOE Joint Genome Institute (JGI-PGF)"/>
            <person name="Lucas S."/>
            <person name="Copeland A."/>
            <person name="Lapidus A."/>
            <person name="Glavina del Rio T."/>
            <person name="Dalin E."/>
            <person name="Tice H."/>
            <person name="Bruce D."/>
            <person name="Goodwin L."/>
            <person name="Pitluck S."/>
            <person name="Kyrpides N."/>
            <person name="Mavromatis K."/>
            <person name="Ivanova N."/>
            <person name="Mikhailova N."/>
            <person name="Chertkov O."/>
            <person name="Brettin T."/>
            <person name="Detter J.C."/>
            <person name="Han C."/>
            <person name="Larimer F."/>
            <person name="Land M."/>
            <person name="Hauser L."/>
            <person name="Markowitz V."/>
            <person name="Cheng J.-F."/>
            <person name="Hugenholtz P."/>
            <person name="Woyke T."/>
            <person name="Wu D."/>
            <person name="Pukall R."/>
            <person name="Steenblock K."/>
            <person name="Schneider S."/>
            <person name="Klenk H.-P."/>
            <person name="Eisen J.A."/>
        </authorList>
    </citation>
    <scope>NUCLEOTIDE SEQUENCE [LARGE SCALE GENOMIC DNA]</scope>
    <source>
        <strain evidence="7">DSM 14684 / CIP 108061 / JCM 11494 / NBRC 100937 / ID131577</strain>
    </source>
</reference>
<evidence type="ECO:0000259" key="5">
    <source>
        <dbReference type="Pfam" id="PF00561"/>
    </source>
</evidence>
<dbReference type="OrthoDB" id="4447445at2"/>
<sequence length="522" mass="55240" precursor="true">MGFRRALLAAIVSTGVAAAPAAADGLSWEACPSARGLDPRQQCASLTVPRDYAEPNGPTIEIAVSRIATATPALRRGVLLRNPGGPGSQGLIGPSRFAAALPREVLDRYDLIGFDPRGIGRSAPASCALAPADLDPVKFIPYPAYDLDITANVDYARRAASGCAATSGTLLPYISTANTARDMDRIRAALGESSISYVGYSYGTYLGAVYTTLFPQRTDRFVLDSNIHPDRIWRETFSSWGYAVELAFDGFARFAAERHATYGLGATPAAVHAKVLELAREMEREPYDLGGGYTLDGNRFRELIRNDVLRNDRSFPAAGDLLKLFDAREPRAAAAARGAQLLEQVGAAFPPVPGDNEFAGAWAVACGDADWPSSPAVYQRDVIAYDALFPIHGRAAANVWPCAFWPAEPREPAVRVGRLSSGRALIVQSLRDPATPLDGAVALRLRLGSRSKLVTVEDGAHSVAFNGINSCANAHAATFLATGALPAQDAWCARDAPLGAAGADARGGVAQHDDELGLLPLG</sequence>